<evidence type="ECO:0000313" key="1">
    <source>
        <dbReference type="EMBL" id="CAB5502012.1"/>
    </source>
</evidence>
<accession>A0A8H8XET3</accession>
<protein>
    <submittedName>
        <fullName evidence="1">Uncharacterized protein</fullName>
    </submittedName>
</protein>
<dbReference type="EMBL" id="CAESAQ020000076">
    <property type="protein sequence ID" value="CAB5502012.1"/>
    <property type="molecule type" value="Genomic_DNA"/>
</dbReference>
<gene>
    <name evidence="1" type="ORF">THERMOS_1503</name>
</gene>
<name>A0A8H8XET3_9GAMM</name>
<organism evidence="1 2">
    <name type="scientific">Bathymodiolus thermophilus thioautotrophic gill symbiont</name>
    <dbReference type="NCBI Taxonomy" id="2360"/>
    <lineage>
        <taxon>Bacteria</taxon>
        <taxon>Pseudomonadati</taxon>
        <taxon>Pseudomonadota</taxon>
        <taxon>Gammaproteobacteria</taxon>
        <taxon>sulfur-oxidizing symbionts</taxon>
    </lineage>
</organism>
<dbReference type="Proteomes" id="UP000643672">
    <property type="component" value="Unassembled WGS sequence"/>
</dbReference>
<comment type="caution">
    <text evidence="1">The sequence shown here is derived from an EMBL/GenBank/DDBJ whole genome shotgun (WGS) entry which is preliminary data.</text>
</comment>
<evidence type="ECO:0000313" key="2">
    <source>
        <dbReference type="Proteomes" id="UP000643672"/>
    </source>
</evidence>
<dbReference type="AlphaFoldDB" id="A0A8H8XET3"/>
<keyword evidence="2" id="KW-1185">Reference proteome</keyword>
<sequence>MIIHIYAKVSNMLINLANFLPPFLLKRFGANAILHATGKGLCLCKYLV</sequence>
<reference evidence="1 2" key="1">
    <citation type="submission" date="2020-05" db="EMBL/GenBank/DDBJ databases">
        <authorList>
            <person name="Petersen J."/>
            <person name="Sayavedra L."/>
        </authorList>
    </citation>
    <scope>NUCLEOTIDE SEQUENCE [LARGE SCALE GENOMIC DNA]</scope>
    <source>
        <strain evidence="1">B thermophilus SOXS</strain>
    </source>
</reference>
<proteinExistence type="predicted"/>